<dbReference type="InterPro" id="IPR002347">
    <property type="entry name" value="SDR_fam"/>
</dbReference>
<feature type="region of interest" description="Disordered" evidence="3">
    <location>
        <begin position="1"/>
        <end position="26"/>
    </location>
</feature>
<sequence length="265" mass="27628">MNTVAQAHSATSPTSTTSTHSRTPPRTVVITGASSGIGFALARAYLERGDNVVGNGRSLERLHAAADKLGNPGNFLAVAGDVAEPGIAAAIFARAIERFGNVDVLINNAGIFIAKPVADYSEEDVENIVGTNLKGFFYITQQAARHMSANRQGHIVNITASIAMQPTLSVPALLPVLIKGGLNQATRALALELAAYNVQVNAVAPGIIDTPMHTPQAHDFLRTLQPSGRIGATQDVVDAVLYLTDARHTSGAVLPVDGGATAGHW</sequence>
<evidence type="ECO:0000313" key="5">
    <source>
        <dbReference type="Proteomes" id="UP000721236"/>
    </source>
</evidence>
<dbReference type="EC" id="1.1.1.-" evidence="4"/>
<proteinExistence type="inferred from homology"/>
<protein>
    <submittedName>
        <fullName evidence="4">Gluconate 5-dehydrogenase</fullName>
        <ecNumber evidence="4">1.1.1.-</ecNumber>
    </submittedName>
</protein>
<dbReference type="CDD" id="cd05233">
    <property type="entry name" value="SDR_c"/>
    <property type="match status" value="1"/>
</dbReference>
<accession>A0ABN7Y5A1</accession>
<evidence type="ECO:0000256" key="1">
    <source>
        <dbReference type="ARBA" id="ARBA00006484"/>
    </source>
</evidence>
<dbReference type="PRINTS" id="PR00080">
    <property type="entry name" value="SDRFAMILY"/>
</dbReference>
<organism evidence="4 5">
    <name type="scientific">Cupriavidus respiraculi</name>
    <dbReference type="NCBI Taxonomy" id="195930"/>
    <lineage>
        <taxon>Bacteria</taxon>
        <taxon>Pseudomonadati</taxon>
        <taxon>Pseudomonadota</taxon>
        <taxon>Betaproteobacteria</taxon>
        <taxon>Burkholderiales</taxon>
        <taxon>Burkholderiaceae</taxon>
        <taxon>Cupriavidus</taxon>
    </lineage>
</organism>
<comment type="similarity">
    <text evidence="1 2">Belongs to the short-chain dehydrogenases/reductases (SDR) family.</text>
</comment>
<name>A0ABN7Y5A1_9BURK</name>
<dbReference type="PANTHER" id="PTHR42760:SF135">
    <property type="entry name" value="BLL7886 PROTEIN"/>
    <property type="match status" value="1"/>
</dbReference>
<dbReference type="InterPro" id="IPR036291">
    <property type="entry name" value="NAD(P)-bd_dom_sf"/>
</dbReference>
<dbReference type="PANTHER" id="PTHR42760">
    <property type="entry name" value="SHORT-CHAIN DEHYDROGENASES/REDUCTASES FAMILY MEMBER"/>
    <property type="match status" value="1"/>
</dbReference>
<evidence type="ECO:0000313" key="4">
    <source>
        <dbReference type="EMBL" id="CAG9168559.1"/>
    </source>
</evidence>
<dbReference type="GO" id="GO:0016491">
    <property type="term" value="F:oxidoreductase activity"/>
    <property type="evidence" value="ECO:0007669"/>
    <property type="project" value="UniProtKB-KW"/>
</dbReference>
<dbReference type="SUPFAM" id="SSF51735">
    <property type="entry name" value="NAD(P)-binding Rossmann-fold domains"/>
    <property type="match status" value="1"/>
</dbReference>
<dbReference type="EMBL" id="CAJZAH010000001">
    <property type="protein sequence ID" value="CAG9168559.1"/>
    <property type="molecule type" value="Genomic_DNA"/>
</dbReference>
<dbReference type="Gene3D" id="3.40.50.720">
    <property type="entry name" value="NAD(P)-binding Rossmann-like Domain"/>
    <property type="match status" value="1"/>
</dbReference>
<dbReference type="PRINTS" id="PR00081">
    <property type="entry name" value="GDHRDH"/>
</dbReference>
<feature type="compositionally biased region" description="Low complexity" evidence="3">
    <location>
        <begin position="7"/>
        <end position="26"/>
    </location>
</feature>
<dbReference type="RefSeq" id="WP_224040215.1">
    <property type="nucleotide sequence ID" value="NZ_CAJZAH010000001.1"/>
</dbReference>
<keyword evidence="4" id="KW-0560">Oxidoreductase</keyword>
<keyword evidence="5" id="KW-1185">Reference proteome</keyword>
<comment type="caution">
    <text evidence="4">The sequence shown here is derived from an EMBL/GenBank/DDBJ whole genome shotgun (WGS) entry which is preliminary data.</text>
</comment>
<evidence type="ECO:0000256" key="3">
    <source>
        <dbReference type="SAM" id="MobiDB-lite"/>
    </source>
</evidence>
<evidence type="ECO:0000256" key="2">
    <source>
        <dbReference type="RuleBase" id="RU000363"/>
    </source>
</evidence>
<dbReference type="Pfam" id="PF00106">
    <property type="entry name" value="adh_short"/>
    <property type="match status" value="1"/>
</dbReference>
<gene>
    <name evidence="4" type="primary">gno_1</name>
    <name evidence="4" type="ORF">LMG21510_01131</name>
</gene>
<reference evidence="4 5" key="1">
    <citation type="submission" date="2021-08" db="EMBL/GenBank/DDBJ databases">
        <authorList>
            <person name="Peeters C."/>
        </authorList>
    </citation>
    <scope>NUCLEOTIDE SEQUENCE [LARGE SCALE GENOMIC DNA]</scope>
    <source>
        <strain evidence="4 5">LMG 21510</strain>
    </source>
</reference>
<dbReference type="Proteomes" id="UP000721236">
    <property type="component" value="Unassembled WGS sequence"/>
</dbReference>